<feature type="region of interest" description="Disordered" evidence="1">
    <location>
        <begin position="903"/>
        <end position="926"/>
    </location>
</feature>
<keyword evidence="7" id="KW-1185">Reference proteome</keyword>
<reference evidence="6" key="2">
    <citation type="submission" date="2020-09" db="EMBL/GenBank/DDBJ databases">
        <authorList>
            <person name="Sun Q."/>
            <person name="Zhou Y."/>
        </authorList>
    </citation>
    <scope>NUCLEOTIDE SEQUENCE</scope>
    <source>
        <strain evidence="6">CGMCC 1.12214</strain>
    </source>
</reference>
<dbReference type="InterPro" id="IPR027417">
    <property type="entry name" value="P-loop_NTPase"/>
</dbReference>
<dbReference type="PANTHER" id="PTHR36153">
    <property type="entry name" value="INNER MEMBRANE PROTEIN-RELATED"/>
    <property type="match status" value="1"/>
</dbReference>
<keyword evidence="2" id="KW-1133">Transmembrane helix</keyword>
<dbReference type="NCBIfam" id="TIGR03348">
    <property type="entry name" value="VI_IcmF"/>
    <property type="match status" value="1"/>
</dbReference>
<dbReference type="Pfam" id="PF06761">
    <property type="entry name" value="IcmF-related"/>
    <property type="match status" value="1"/>
</dbReference>
<evidence type="ECO:0000256" key="1">
    <source>
        <dbReference type="SAM" id="MobiDB-lite"/>
    </source>
</evidence>
<dbReference type="PANTHER" id="PTHR36153:SF1">
    <property type="entry name" value="TYPE VI SECRETION SYSTEM COMPONENT TSSM1"/>
    <property type="match status" value="1"/>
</dbReference>
<dbReference type="InterPro" id="IPR010623">
    <property type="entry name" value="IcmF_C"/>
</dbReference>
<accession>A0A917I7S1</accession>
<evidence type="ECO:0000259" key="5">
    <source>
        <dbReference type="Pfam" id="PF14331"/>
    </source>
</evidence>
<dbReference type="InterPro" id="IPR053156">
    <property type="entry name" value="T6SS_TssM-like"/>
</dbReference>
<reference evidence="6" key="1">
    <citation type="journal article" date="2014" name="Int. J. Syst. Evol. Microbiol.">
        <title>Complete genome sequence of Corynebacterium casei LMG S-19264T (=DSM 44701T), isolated from a smear-ripened cheese.</title>
        <authorList>
            <consortium name="US DOE Joint Genome Institute (JGI-PGF)"/>
            <person name="Walter F."/>
            <person name="Albersmeier A."/>
            <person name="Kalinowski J."/>
            <person name="Ruckert C."/>
        </authorList>
    </citation>
    <scope>NUCLEOTIDE SEQUENCE</scope>
    <source>
        <strain evidence="6">CGMCC 1.12214</strain>
    </source>
</reference>
<feature type="transmembrane region" description="Helical" evidence="2">
    <location>
        <begin position="437"/>
        <end position="459"/>
    </location>
</feature>
<dbReference type="InterPro" id="IPR009612">
    <property type="entry name" value="IcmF-rel"/>
</dbReference>
<dbReference type="EMBL" id="BMES01000002">
    <property type="protein sequence ID" value="GGH20159.1"/>
    <property type="molecule type" value="Genomic_DNA"/>
</dbReference>
<feature type="domain" description="Type VI secretion system IcmF C-terminal" evidence="3">
    <location>
        <begin position="1063"/>
        <end position="1164"/>
    </location>
</feature>
<dbReference type="RefSeq" id="WP_188517967.1">
    <property type="nucleotide sequence ID" value="NZ_BMES01000002.1"/>
</dbReference>
<evidence type="ECO:0000256" key="2">
    <source>
        <dbReference type="SAM" id="Phobius"/>
    </source>
</evidence>
<evidence type="ECO:0000259" key="4">
    <source>
        <dbReference type="Pfam" id="PF06761"/>
    </source>
</evidence>
<evidence type="ECO:0008006" key="8">
    <source>
        <dbReference type="Google" id="ProtNLM"/>
    </source>
</evidence>
<proteinExistence type="predicted"/>
<dbReference type="AlphaFoldDB" id="A0A917I7S1"/>
<dbReference type="Pfam" id="PF06744">
    <property type="entry name" value="IcmF_C"/>
    <property type="match status" value="1"/>
</dbReference>
<evidence type="ECO:0000313" key="7">
    <source>
        <dbReference type="Proteomes" id="UP000603912"/>
    </source>
</evidence>
<comment type="caution">
    <text evidence="6">The sequence shown here is derived from an EMBL/GenBank/DDBJ whole genome shotgun (WGS) entry which is preliminary data.</text>
</comment>
<evidence type="ECO:0000259" key="3">
    <source>
        <dbReference type="Pfam" id="PF06744"/>
    </source>
</evidence>
<feature type="transmembrane region" description="Helical" evidence="2">
    <location>
        <begin position="44"/>
        <end position="63"/>
    </location>
</feature>
<dbReference type="Pfam" id="PF14331">
    <property type="entry name" value="IcmF-related_N"/>
    <property type="match status" value="1"/>
</dbReference>
<sequence>MRSLIATVVTVAGLCSLAGALLIAGLLWFFAPVLLGTDRAIVQWGLAAVPPLLWIVIVALVTWRRSRRDAALVSGVAATSIADGPGHKAVAASEEDAAISRQLTEALGAMKSAAGNRGGYLYERPWYVIIGPPGAGKTTAIQNSGLEFPLAAGRVKGVGGTRNCDWWISEQAVLIDTAGRYTTQDSDQAADRAGWERFLDLLRRERPRQPLNGVIVAFGADMLSQLDEAARDENARAVRRRISELEQKLDQRLPVYFLVSKTDLVVGFAEFFDDLNKETRSQVWGMTFPETAAPAGHVGRFAEEFSALVARLQDRVLERLQAERGPEQRARIAGFPAQFASLAPAIEPFLRSAFGGSQLEQAPFLRGVYFTSGTQEGTPIDRLTGVLSRTFGLDARRPKAVRAQAGRSYFLGRLLREVVFNEARLAARDRSRERRRWALQALAWSAAVLLIAGAGGWGVSIARTEARQAEALAAAVQAAEDKAASLTFDPVSERDRAQAALPYLDSVRDLQTSIAEGASTSNFGLGQSDKLLSAAQTAYRHVLERVLLPRLLARLEGQMRGAMQRPDYLYEATRAYLMLTRQAPIIDRALLKEWMRLDWEQAVPGAVGAPARASLAAHLDTLLQGDFPRYAPDTALVEEARIVFSKLPLPERIYGRLRLSNGSAAPWRAADVIGAAGQRWFTARSGVRLEDVSVPGLYTIEGLNRVFLSRLPGAVAEAASESWIIGQTQTAALLTDPRQLEGAILRLYADDYSKAWQRVIGDVGLLPFKSLQQASEGLNVLGAPNSPIRDLIQGIARQLSPSVPLPGVAGSLQGAAQNALGGAAGAPGAGGDKGADAAAASSSAGRLASAVGAAAGPSPTAVVGQIVEDRFRALRAAAGAPLDANLALLRDVYGVVAPLANVTPGSVPPPPPAGPDPLQRLSSDARNAPEPLSRWLTVVAQSTSQLREGGAKSAITAAWRQKLAPFCRQVETRFPFSRNPGAPDMPVDDFTRLFGPGGGFDQFFDQMLAKYVDASQKPWRTVGAGGAPAPVSGGDIAQFERARAIRDAFFPGGAAGGQGLRFDMIPLGTDAAAKGATLEVEGAKTQILPGPNLARPVQLQWPARNPVILTFDPPTANPISTDGPWAALKFVYRGKLSAGRTPDQQRLLYQQGERSAEFVLRTNSVVNPFGLRELSEFRCPQFPS</sequence>
<keyword evidence="2" id="KW-0812">Transmembrane</keyword>
<feature type="compositionally biased region" description="Pro residues" evidence="1">
    <location>
        <begin position="906"/>
        <end position="915"/>
    </location>
</feature>
<organism evidence="6 7">
    <name type="scientific">Alsobacter metallidurans</name>
    <dbReference type="NCBI Taxonomy" id="340221"/>
    <lineage>
        <taxon>Bacteria</taxon>
        <taxon>Pseudomonadati</taxon>
        <taxon>Pseudomonadota</taxon>
        <taxon>Alphaproteobacteria</taxon>
        <taxon>Hyphomicrobiales</taxon>
        <taxon>Alsobacteraceae</taxon>
        <taxon>Alsobacter</taxon>
    </lineage>
</organism>
<gene>
    <name evidence="6" type="ORF">GCM10007036_23550</name>
</gene>
<dbReference type="InterPro" id="IPR017731">
    <property type="entry name" value="TssM1-like"/>
</dbReference>
<dbReference type="Proteomes" id="UP000603912">
    <property type="component" value="Unassembled WGS sequence"/>
</dbReference>
<dbReference type="SUPFAM" id="SSF52540">
    <property type="entry name" value="P-loop containing nucleoside triphosphate hydrolases"/>
    <property type="match status" value="1"/>
</dbReference>
<feature type="domain" description="IcmF-related" evidence="4">
    <location>
        <begin position="501"/>
        <end position="798"/>
    </location>
</feature>
<evidence type="ECO:0000313" key="6">
    <source>
        <dbReference type="EMBL" id="GGH20159.1"/>
    </source>
</evidence>
<keyword evidence="2" id="KW-0472">Membrane</keyword>
<feature type="domain" description="Type VI secretion system component TssM1 N-terminal" evidence="5">
    <location>
        <begin position="189"/>
        <end position="446"/>
    </location>
</feature>
<dbReference type="InterPro" id="IPR025743">
    <property type="entry name" value="TssM1_N"/>
</dbReference>
<protein>
    <recommendedName>
        <fullName evidence="8">Type VI secretion system protein ImpL</fullName>
    </recommendedName>
</protein>
<name>A0A917I7S1_9HYPH</name>